<dbReference type="Proteomes" id="UP000282460">
    <property type="component" value="Unassembled WGS sequence"/>
</dbReference>
<keyword evidence="3" id="KW-1185">Reference proteome</keyword>
<proteinExistence type="predicted"/>
<evidence type="ECO:0000313" key="2">
    <source>
        <dbReference type="EMBL" id="RLQ84302.1"/>
    </source>
</evidence>
<evidence type="ECO:0000313" key="3">
    <source>
        <dbReference type="Proteomes" id="UP000282460"/>
    </source>
</evidence>
<reference evidence="2 3" key="1">
    <citation type="submission" date="2018-10" db="EMBL/GenBank/DDBJ databases">
        <authorList>
            <person name="Li J."/>
        </authorList>
    </citation>
    <scope>NUCLEOTIDE SEQUENCE [LARGE SCALE GENOMIC DNA]</scope>
    <source>
        <strain evidence="2 3">ZD1-4</strain>
    </source>
</reference>
<dbReference type="EMBL" id="RCWJ01000002">
    <property type="protein sequence ID" value="RLQ84302.1"/>
    <property type="molecule type" value="Genomic_DNA"/>
</dbReference>
<keyword evidence="1" id="KW-1133">Transmembrane helix</keyword>
<keyword evidence="1" id="KW-0812">Transmembrane</keyword>
<feature type="transmembrane region" description="Helical" evidence="1">
    <location>
        <begin position="97"/>
        <end position="120"/>
    </location>
</feature>
<keyword evidence="1" id="KW-0472">Membrane</keyword>
<comment type="caution">
    <text evidence="2">The sequence shown here is derived from an EMBL/GenBank/DDBJ whole genome shotgun (WGS) entry which is preliminary data.</text>
</comment>
<protein>
    <submittedName>
        <fullName evidence="2">Uncharacterized protein</fullName>
    </submittedName>
</protein>
<accession>A0A3L7J721</accession>
<sequence length="149" mass="15538">MLWAALTGQRAVLVTDAVSKGESAIAVVAPQAGIPEIGDTVAVRTPTASSFAVGHVAEIKNESMAVTDAFRPDSWTAPVTDLSGSVLAVFHGPAVDFVAGLPPFTVSAAVILLIILLVAIPLHRTEPREAAVTVAPTRHIRNFTDYDDA</sequence>
<organism evidence="2 3">
    <name type="scientific">Mycetocola zhadangensis</name>
    <dbReference type="NCBI Taxonomy" id="1164595"/>
    <lineage>
        <taxon>Bacteria</taxon>
        <taxon>Bacillati</taxon>
        <taxon>Actinomycetota</taxon>
        <taxon>Actinomycetes</taxon>
        <taxon>Micrococcales</taxon>
        <taxon>Microbacteriaceae</taxon>
        <taxon>Mycetocola</taxon>
    </lineage>
</organism>
<gene>
    <name evidence="2" type="ORF">D9V28_08850</name>
</gene>
<name>A0A3L7J721_9MICO</name>
<dbReference type="AlphaFoldDB" id="A0A3L7J721"/>
<evidence type="ECO:0000256" key="1">
    <source>
        <dbReference type="SAM" id="Phobius"/>
    </source>
</evidence>